<protein>
    <submittedName>
        <fullName evidence="5">Transcriptional regulator</fullName>
    </submittedName>
</protein>
<dbReference type="GO" id="GO:0051301">
    <property type="term" value="P:cell division"/>
    <property type="evidence" value="ECO:0007669"/>
    <property type="project" value="UniProtKB-KW"/>
</dbReference>
<dbReference type="AlphaFoldDB" id="A0A512E591"/>
<comment type="caution">
    <text evidence="5">The sequence shown here is derived from an EMBL/GenBank/DDBJ whole genome shotgun (WGS) entry which is preliminary data.</text>
</comment>
<keyword evidence="6" id="KW-1185">Reference proteome</keyword>
<evidence type="ECO:0000256" key="4">
    <source>
        <dbReference type="ARBA" id="ARBA00023306"/>
    </source>
</evidence>
<dbReference type="InterPro" id="IPR036390">
    <property type="entry name" value="WH_DNA-bd_sf"/>
</dbReference>
<keyword evidence="1" id="KW-0963">Cytoplasm</keyword>
<dbReference type="Pfam" id="PF04079">
    <property type="entry name" value="SMC_ScpB"/>
    <property type="match status" value="1"/>
</dbReference>
<dbReference type="PIRSF" id="PIRSF019345">
    <property type="entry name" value="ScpB"/>
    <property type="match status" value="1"/>
</dbReference>
<keyword evidence="4" id="KW-0131">Cell cycle</keyword>
<evidence type="ECO:0000313" key="5">
    <source>
        <dbReference type="EMBL" id="GEO43660.1"/>
    </source>
</evidence>
<dbReference type="PANTHER" id="PTHR34298:SF2">
    <property type="entry name" value="SEGREGATION AND CONDENSATION PROTEIN B"/>
    <property type="match status" value="1"/>
</dbReference>
<dbReference type="Gene3D" id="1.10.10.10">
    <property type="entry name" value="Winged helix-like DNA-binding domain superfamily/Winged helix DNA-binding domain"/>
    <property type="match status" value="2"/>
</dbReference>
<reference evidence="5 6" key="1">
    <citation type="submission" date="2019-07" db="EMBL/GenBank/DDBJ databases">
        <title>Whole genome shotgun sequence of Skermanella aerolata NBRC 106429.</title>
        <authorList>
            <person name="Hosoyama A."/>
            <person name="Uohara A."/>
            <person name="Ohji S."/>
            <person name="Ichikawa N."/>
        </authorList>
    </citation>
    <scope>NUCLEOTIDE SEQUENCE [LARGE SCALE GENOMIC DNA]</scope>
    <source>
        <strain evidence="5 6">NBRC 106429</strain>
    </source>
</reference>
<proteinExistence type="predicted"/>
<dbReference type="RefSeq" id="WP_044438001.1">
    <property type="nucleotide sequence ID" value="NZ_BJYZ01000119.1"/>
</dbReference>
<evidence type="ECO:0000256" key="1">
    <source>
        <dbReference type="ARBA" id="ARBA00022490"/>
    </source>
</evidence>
<keyword evidence="3" id="KW-0159">Chromosome partition</keyword>
<dbReference type="SUPFAM" id="SSF46785">
    <property type="entry name" value="Winged helix' DNA-binding domain"/>
    <property type="match status" value="2"/>
</dbReference>
<keyword evidence="2" id="KW-0132">Cell division</keyword>
<organism evidence="5 6">
    <name type="scientific">Skermanella aerolata</name>
    <dbReference type="NCBI Taxonomy" id="393310"/>
    <lineage>
        <taxon>Bacteria</taxon>
        <taxon>Pseudomonadati</taxon>
        <taxon>Pseudomonadota</taxon>
        <taxon>Alphaproteobacteria</taxon>
        <taxon>Rhodospirillales</taxon>
        <taxon>Azospirillaceae</taxon>
        <taxon>Skermanella</taxon>
    </lineage>
</organism>
<accession>A0A512E591</accession>
<dbReference type="PANTHER" id="PTHR34298">
    <property type="entry name" value="SEGREGATION AND CONDENSATION PROTEIN B"/>
    <property type="match status" value="1"/>
</dbReference>
<gene>
    <name evidence="5" type="ORF">SAE02_78080</name>
</gene>
<evidence type="ECO:0000256" key="2">
    <source>
        <dbReference type="ARBA" id="ARBA00022618"/>
    </source>
</evidence>
<dbReference type="GO" id="GO:0051304">
    <property type="term" value="P:chromosome separation"/>
    <property type="evidence" value="ECO:0007669"/>
    <property type="project" value="InterPro"/>
</dbReference>
<sequence>MATRRTRTRPTLDTELEDLPPEMRWREWMRRVEAVVFAAARPVGRDALAAVVGRGCNLDLLLDDIRGELRTRPYEIVSVAGGYQFRTRPGLAAAVRAAGVVDDPRPDLSRVELEALLVIAYYQPITRAELGVILGREIPHETLAELRDQALVAPGPRSPQPGAPHTFVTTPAFLEHWGLNSLADLPELERLRDDGLLSKAAILARPPDDGPA</sequence>
<evidence type="ECO:0000313" key="6">
    <source>
        <dbReference type="Proteomes" id="UP000321523"/>
    </source>
</evidence>
<dbReference type="InterPro" id="IPR036388">
    <property type="entry name" value="WH-like_DNA-bd_sf"/>
</dbReference>
<dbReference type="InterPro" id="IPR005234">
    <property type="entry name" value="ScpB_csome_segregation"/>
</dbReference>
<dbReference type="EMBL" id="BJYZ01000119">
    <property type="protein sequence ID" value="GEO43660.1"/>
    <property type="molecule type" value="Genomic_DNA"/>
</dbReference>
<dbReference type="Proteomes" id="UP000321523">
    <property type="component" value="Unassembled WGS sequence"/>
</dbReference>
<evidence type="ECO:0000256" key="3">
    <source>
        <dbReference type="ARBA" id="ARBA00022829"/>
    </source>
</evidence>
<name>A0A512E591_9PROT</name>